<evidence type="ECO:0000313" key="3">
    <source>
        <dbReference type="Proteomes" id="UP000595140"/>
    </source>
</evidence>
<name>A0A484M1G0_9ASTE</name>
<dbReference type="EMBL" id="OOIL02002369">
    <property type="protein sequence ID" value="VFQ82662.1"/>
    <property type="molecule type" value="Genomic_DNA"/>
</dbReference>
<dbReference type="Proteomes" id="UP000595140">
    <property type="component" value="Unassembled WGS sequence"/>
</dbReference>
<protein>
    <submittedName>
        <fullName evidence="2">Uncharacterized protein</fullName>
    </submittedName>
</protein>
<feature type="region of interest" description="Disordered" evidence="1">
    <location>
        <begin position="110"/>
        <end position="138"/>
    </location>
</feature>
<proteinExistence type="predicted"/>
<dbReference type="AlphaFoldDB" id="A0A484M1G0"/>
<gene>
    <name evidence="2" type="ORF">CCAM_LOCUS24438</name>
</gene>
<keyword evidence="3" id="KW-1185">Reference proteome</keyword>
<reference evidence="2 3" key="1">
    <citation type="submission" date="2018-04" db="EMBL/GenBank/DDBJ databases">
        <authorList>
            <person name="Vogel A."/>
        </authorList>
    </citation>
    <scope>NUCLEOTIDE SEQUENCE [LARGE SCALE GENOMIC DNA]</scope>
</reference>
<accession>A0A484M1G0</accession>
<sequence length="138" mass="15454">MVVVSSIAASSPSYRCENHLFRLGLGFADFLLRILRLCLKKPNCSSRISHIRFAIPIMHILAHYEVDLSRDIQVPVKKTCYIKDTKLTRIGYCEEGAALQNLDIVVTEEEESQNETLAESSSQAGEGTSRASDRAPRR</sequence>
<evidence type="ECO:0000256" key="1">
    <source>
        <dbReference type="SAM" id="MobiDB-lite"/>
    </source>
</evidence>
<feature type="compositionally biased region" description="Polar residues" evidence="1">
    <location>
        <begin position="114"/>
        <end position="130"/>
    </location>
</feature>
<evidence type="ECO:0000313" key="2">
    <source>
        <dbReference type="EMBL" id="VFQ82662.1"/>
    </source>
</evidence>
<organism evidence="2 3">
    <name type="scientific">Cuscuta campestris</name>
    <dbReference type="NCBI Taxonomy" id="132261"/>
    <lineage>
        <taxon>Eukaryota</taxon>
        <taxon>Viridiplantae</taxon>
        <taxon>Streptophyta</taxon>
        <taxon>Embryophyta</taxon>
        <taxon>Tracheophyta</taxon>
        <taxon>Spermatophyta</taxon>
        <taxon>Magnoliopsida</taxon>
        <taxon>eudicotyledons</taxon>
        <taxon>Gunneridae</taxon>
        <taxon>Pentapetalae</taxon>
        <taxon>asterids</taxon>
        <taxon>lamiids</taxon>
        <taxon>Solanales</taxon>
        <taxon>Convolvulaceae</taxon>
        <taxon>Cuscuteae</taxon>
        <taxon>Cuscuta</taxon>
        <taxon>Cuscuta subgen. Grammica</taxon>
        <taxon>Cuscuta sect. Cleistogrammica</taxon>
    </lineage>
</organism>